<dbReference type="EC" id="1.13.11.20" evidence="3"/>
<dbReference type="Pfam" id="PF07847">
    <property type="entry name" value="PCO_ADO"/>
    <property type="match status" value="1"/>
</dbReference>
<keyword evidence="5" id="KW-0560">Oxidoreductase</keyword>
<gene>
    <name evidence="8" type="ORF">ZOSMA_782G00040</name>
</gene>
<reference evidence="9" key="1">
    <citation type="journal article" date="2016" name="Nature">
        <title>The genome of the seagrass Zostera marina reveals angiosperm adaptation to the sea.</title>
        <authorList>
            <person name="Olsen J.L."/>
            <person name="Rouze P."/>
            <person name="Verhelst B."/>
            <person name="Lin Y.-C."/>
            <person name="Bayer T."/>
            <person name="Collen J."/>
            <person name="Dattolo E."/>
            <person name="De Paoli E."/>
            <person name="Dittami S."/>
            <person name="Maumus F."/>
            <person name="Michel G."/>
            <person name="Kersting A."/>
            <person name="Lauritano C."/>
            <person name="Lohaus R."/>
            <person name="Toepel M."/>
            <person name="Tonon T."/>
            <person name="Vanneste K."/>
            <person name="Amirebrahimi M."/>
            <person name="Brakel J."/>
            <person name="Bostroem C."/>
            <person name="Chovatia M."/>
            <person name="Grimwood J."/>
            <person name="Jenkins J.W."/>
            <person name="Jueterbock A."/>
            <person name="Mraz A."/>
            <person name="Stam W.T."/>
            <person name="Tice H."/>
            <person name="Bornberg-Bauer E."/>
            <person name="Green P.J."/>
            <person name="Pearson G.A."/>
            <person name="Procaccini G."/>
            <person name="Duarte C.M."/>
            <person name="Schmutz J."/>
            <person name="Reusch T.B.H."/>
            <person name="Van de Peer Y."/>
        </authorList>
    </citation>
    <scope>NUCLEOTIDE SEQUENCE [LARGE SCALE GENOMIC DNA]</scope>
    <source>
        <strain evidence="9">cv. Finnish</strain>
    </source>
</reference>
<dbReference type="STRING" id="29655.A0A0K9NQI2"/>
<dbReference type="OMA" id="DEIRWIQ"/>
<evidence type="ECO:0000313" key="8">
    <source>
        <dbReference type="EMBL" id="KMZ58342.1"/>
    </source>
</evidence>
<dbReference type="OrthoDB" id="271433at2759"/>
<dbReference type="GO" id="GO:0017172">
    <property type="term" value="F:cysteine dioxygenase activity"/>
    <property type="evidence" value="ECO:0007669"/>
    <property type="project" value="UniProtKB-EC"/>
</dbReference>
<protein>
    <recommendedName>
        <fullName evidence="3">cysteine dioxygenase</fullName>
        <ecNumber evidence="3">1.13.11.20</ecNumber>
    </recommendedName>
</protein>
<dbReference type="AlphaFoldDB" id="A0A0K9NQI2"/>
<dbReference type="CDD" id="cd20289">
    <property type="entry name" value="cupin_ADO"/>
    <property type="match status" value="1"/>
</dbReference>
<comment type="catalytic activity">
    <reaction evidence="7">
        <text>L-cysteine + O2 = 3-sulfino-L-alanine + H(+)</text>
        <dbReference type="Rhea" id="RHEA:20441"/>
        <dbReference type="ChEBI" id="CHEBI:15378"/>
        <dbReference type="ChEBI" id="CHEBI:15379"/>
        <dbReference type="ChEBI" id="CHEBI:35235"/>
        <dbReference type="ChEBI" id="CHEBI:61085"/>
        <dbReference type="EC" id="1.13.11.20"/>
    </reaction>
    <physiologicalReaction direction="left-to-right" evidence="7">
        <dbReference type="Rhea" id="RHEA:20442"/>
    </physiologicalReaction>
</comment>
<dbReference type="SUPFAM" id="SSF51182">
    <property type="entry name" value="RmlC-like cupins"/>
    <property type="match status" value="1"/>
</dbReference>
<evidence type="ECO:0000256" key="5">
    <source>
        <dbReference type="ARBA" id="ARBA00023002"/>
    </source>
</evidence>
<keyword evidence="9" id="KW-1185">Reference proteome</keyword>
<name>A0A0K9NQI2_ZOSMR</name>
<dbReference type="Proteomes" id="UP000036987">
    <property type="component" value="Unassembled WGS sequence"/>
</dbReference>
<evidence type="ECO:0000256" key="3">
    <source>
        <dbReference type="ARBA" id="ARBA00013133"/>
    </source>
</evidence>
<evidence type="ECO:0000256" key="2">
    <source>
        <dbReference type="ARBA" id="ARBA00006622"/>
    </source>
</evidence>
<evidence type="ECO:0000313" key="9">
    <source>
        <dbReference type="Proteomes" id="UP000036987"/>
    </source>
</evidence>
<keyword evidence="8" id="KW-0223">Dioxygenase</keyword>
<comment type="caution">
    <text evidence="8">The sequence shown here is derived from an EMBL/GenBank/DDBJ whole genome shotgun (WGS) entry which is preliminary data.</text>
</comment>
<evidence type="ECO:0000256" key="1">
    <source>
        <dbReference type="ARBA" id="ARBA00001954"/>
    </source>
</evidence>
<dbReference type="InterPro" id="IPR012864">
    <property type="entry name" value="PCO/ADO"/>
</dbReference>
<dbReference type="PANTHER" id="PTHR22966:SF52">
    <property type="entry name" value="CYSTEINE DIOXYGENASE"/>
    <property type="match status" value="1"/>
</dbReference>
<comment type="similarity">
    <text evidence="2">Belongs to the cysteine dioxygenase family.</text>
</comment>
<dbReference type="GO" id="GO:0046872">
    <property type="term" value="F:metal ion binding"/>
    <property type="evidence" value="ECO:0007669"/>
    <property type="project" value="UniProtKB-KW"/>
</dbReference>
<keyword evidence="6" id="KW-0408">Iron</keyword>
<keyword evidence="4" id="KW-0479">Metal-binding</keyword>
<organism evidence="8 9">
    <name type="scientific">Zostera marina</name>
    <name type="common">Eelgrass</name>
    <dbReference type="NCBI Taxonomy" id="29655"/>
    <lineage>
        <taxon>Eukaryota</taxon>
        <taxon>Viridiplantae</taxon>
        <taxon>Streptophyta</taxon>
        <taxon>Embryophyta</taxon>
        <taxon>Tracheophyta</taxon>
        <taxon>Spermatophyta</taxon>
        <taxon>Magnoliopsida</taxon>
        <taxon>Liliopsida</taxon>
        <taxon>Zosteraceae</taxon>
        <taxon>Zostera</taxon>
    </lineage>
</organism>
<dbReference type="InterPro" id="IPR011051">
    <property type="entry name" value="RmlC_Cupin_sf"/>
</dbReference>
<sequence>MCKIRKFLRACGMVFSDDYYLRPSPDEIRWIQNLLGGLEASDLGIVDGEIENGNGDHRQGIKYIHLYDCNEFSMGVFCLPTGATIPLHDHPGMTVLSRVLYGSLSVNAYDWIKPPDSNHPNFGLVSSTFNDKICDSTSPASVLYPRSGGNIHSVTALTPCGFLDVLTPPYSDAKGRPSTYYSEIPIPFLPGFVILEREVGVPKNLSVTSAPYNGPELFLHSAISMAETREENVYLPKLTEKAAERCEEMVKFMEKVAYKNVEERSIILCSTKYKNVTRAVAMAGQ</sequence>
<evidence type="ECO:0000256" key="6">
    <source>
        <dbReference type="ARBA" id="ARBA00023004"/>
    </source>
</evidence>
<dbReference type="PANTHER" id="PTHR22966">
    <property type="entry name" value="2-AMINOETHANETHIOL DIOXYGENASE"/>
    <property type="match status" value="1"/>
</dbReference>
<proteinExistence type="inferred from homology"/>
<dbReference type="Gene3D" id="2.60.120.10">
    <property type="entry name" value="Jelly Rolls"/>
    <property type="match status" value="1"/>
</dbReference>
<dbReference type="InterPro" id="IPR014710">
    <property type="entry name" value="RmlC-like_jellyroll"/>
</dbReference>
<dbReference type="Gene3D" id="1.20.190.20">
    <property type="entry name" value="14-3-3 domain"/>
    <property type="match status" value="1"/>
</dbReference>
<accession>A0A0K9NQI2</accession>
<evidence type="ECO:0000256" key="4">
    <source>
        <dbReference type="ARBA" id="ARBA00022723"/>
    </source>
</evidence>
<dbReference type="EMBL" id="LFYR01001951">
    <property type="protein sequence ID" value="KMZ58342.1"/>
    <property type="molecule type" value="Genomic_DNA"/>
</dbReference>
<dbReference type="InterPro" id="IPR036815">
    <property type="entry name" value="14-3-3_dom_sf"/>
</dbReference>
<comment type="cofactor">
    <cofactor evidence="1">
        <name>Fe(2+)</name>
        <dbReference type="ChEBI" id="CHEBI:29033"/>
    </cofactor>
</comment>
<dbReference type="GO" id="GO:0070483">
    <property type="term" value="P:detection of hypoxia"/>
    <property type="evidence" value="ECO:0007669"/>
    <property type="project" value="UniProtKB-ARBA"/>
</dbReference>
<evidence type="ECO:0000256" key="7">
    <source>
        <dbReference type="ARBA" id="ARBA00024284"/>
    </source>
</evidence>